<dbReference type="Pfam" id="PF00170">
    <property type="entry name" value="bZIP_1"/>
    <property type="match status" value="1"/>
</dbReference>
<keyword evidence="7" id="KW-1133">Transmembrane helix</keyword>
<dbReference type="PANTHER" id="PTHR45996:SF2">
    <property type="entry name" value="CYCLIC AMP-RESPONSIVE ELEMENT-BINDING PROTEIN 3-LIKE PROTEIN 4"/>
    <property type="match status" value="1"/>
</dbReference>
<dbReference type="AlphaFoldDB" id="A0A8T2ILA8"/>
<protein>
    <recommendedName>
        <fullName evidence="3">Cyclic AMP-responsive element-binding protein 3-like protein 4</fullName>
    </recommendedName>
</protein>
<keyword evidence="11" id="KW-0010">Activator</keyword>
<evidence type="ECO:0000256" key="3">
    <source>
        <dbReference type="ARBA" id="ARBA00013878"/>
    </source>
</evidence>
<keyword evidence="5" id="KW-0256">Endoplasmic reticulum</keyword>
<keyword evidence="13" id="KW-0325">Glycoprotein</keyword>
<proteinExistence type="inferred from homology"/>
<dbReference type="InterPro" id="IPR046347">
    <property type="entry name" value="bZIP_sf"/>
</dbReference>
<dbReference type="SUPFAM" id="SSF57959">
    <property type="entry name" value="Leucine zipper domain"/>
    <property type="match status" value="1"/>
</dbReference>
<reference evidence="17" key="1">
    <citation type="thesis" date="2020" institute="ProQuest LLC" country="789 East Eisenhower Parkway, Ann Arbor, MI, USA">
        <title>Comparative Genomics and Chromosome Evolution.</title>
        <authorList>
            <person name="Mudd A.B."/>
        </authorList>
    </citation>
    <scope>NUCLEOTIDE SEQUENCE</scope>
    <source>
        <strain evidence="17">Female2</strain>
        <tissue evidence="17">Blood</tissue>
    </source>
</reference>
<sequence length="259" mass="29008">MDSARTDLLLGSLFEQTEELFHSEGFSGQDHSTFSLPEPHGFPAEKLYEDWPVGGQTGLGNQEEADEFLQMMINPNDVYSTGASAGESPESDSGFSDDPQPDTPTKRDASPPITQPTPVYELVYDIGSLEDRKLQNQNLSNIISIQLADEDDWQSPPLLIPDSCIVNDVPGLPIHLTPEQLHSIDALYPELHLTEEEKRLLSQEGVALPNNMPLTKAEERILKKVRRKIRNKQSAQDSRRRKKEYIDGLESRSGTPWTI</sequence>
<dbReference type="OrthoDB" id="674948at2759"/>
<dbReference type="EMBL" id="JAACNH010000491">
    <property type="protein sequence ID" value="KAG8430936.1"/>
    <property type="molecule type" value="Genomic_DNA"/>
</dbReference>
<keyword evidence="8" id="KW-0805">Transcription regulation</keyword>
<evidence type="ECO:0000256" key="1">
    <source>
        <dbReference type="ARBA" id="ARBA00004648"/>
    </source>
</evidence>
<feature type="region of interest" description="Disordered" evidence="15">
    <location>
        <begin position="22"/>
        <end position="60"/>
    </location>
</feature>
<evidence type="ECO:0000256" key="10">
    <source>
        <dbReference type="ARBA" id="ARBA00023136"/>
    </source>
</evidence>
<evidence type="ECO:0000256" key="13">
    <source>
        <dbReference type="ARBA" id="ARBA00023180"/>
    </source>
</evidence>
<evidence type="ECO:0000256" key="14">
    <source>
        <dbReference type="ARBA" id="ARBA00023242"/>
    </source>
</evidence>
<feature type="region of interest" description="Disordered" evidence="15">
    <location>
        <begin position="77"/>
        <end position="118"/>
    </location>
</feature>
<evidence type="ECO:0000256" key="5">
    <source>
        <dbReference type="ARBA" id="ARBA00022824"/>
    </source>
</evidence>
<evidence type="ECO:0000256" key="11">
    <source>
        <dbReference type="ARBA" id="ARBA00023159"/>
    </source>
</evidence>
<evidence type="ECO:0000313" key="18">
    <source>
        <dbReference type="Proteomes" id="UP000812440"/>
    </source>
</evidence>
<name>A0A8T2ILA8_9PIPI</name>
<evidence type="ECO:0000313" key="17">
    <source>
        <dbReference type="EMBL" id="KAG8430936.1"/>
    </source>
</evidence>
<evidence type="ECO:0000256" key="8">
    <source>
        <dbReference type="ARBA" id="ARBA00023015"/>
    </source>
</evidence>
<keyword evidence="4" id="KW-0812">Transmembrane</keyword>
<accession>A0A8T2ILA8</accession>
<dbReference type="InterPro" id="IPR004827">
    <property type="entry name" value="bZIP"/>
</dbReference>
<feature type="domain" description="BZIP" evidence="16">
    <location>
        <begin position="219"/>
        <end position="253"/>
    </location>
</feature>
<dbReference type="PANTHER" id="PTHR45996">
    <property type="entry name" value="AGAP001464-PB"/>
    <property type="match status" value="1"/>
</dbReference>
<evidence type="ECO:0000256" key="6">
    <source>
        <dbReference type="ARBA" id="ARBA00022968"/>
    </source>
</evidence>
<keyword evidence="6" id="KW-0735">Signal-anchor</keyword>
<dbReference type="CDD" id="cd14689">
    <property type="entry name" value="bZIP_CREB3"/>
    <property type="match status" value="1"/>
</dbReference>
<comment type="caution">
    <text evidence="17">The sequence shown here is derived from an EMBL/GenBank/DDBJ whole genome shotgun (WGS) entry which is preliminary data.</text>
</comment>
<dbReference type="GO" id="GO:0000978">
    <property type="term" value="F:RNA polymerase II cis-regulatory region sequence-specific DNA binding"/>
    <property type="evidence" value="ECO:0007669"/>
    <property type="project" value="TreeGrafter"/>
</dbReference>
<evidence type="ECO:0000259" key="16">
    <source>
        <dbReference type="Pfam" id="PF00170"/>
    </source>
</evidence>
<dbReference type="Gene3D" id="1.20.5.170">
    <property type="match status" value="1"/>
</dbReference>
<feature type="region of interest" description="Disordered" evidence="15">
    <location>
        <begin position="228"/>
        <end position="259"/>
    </location>
</feature>
<comment type="subcellular location">
    <subcellularLocation>
        <location evidence="1">Endoplasmic reticulum membrane</location>
        <topology evidence="1">Single-pass type II membrane protein</topology>
    </subcellularLocation>
</comment>
<gene>
    <name evidence="17" type="ORF">GDO86_019717</name>
</gene>
<evidence type="ECO:0000256" key="2">
    <source>
        <dbReference type="ARBA" id="ARBA00009050"/>
    </source>
</evidence>
<dbReference type="Proteomes" id="UP000812440">
    <property type="component" value="Unassembled WGS sequence"/>
</dbReference>
<dbReference type="GO" id="GO:0005634">
    <property type="term" value="C:nucleus"/>
    <property type="evidence" value="ECO:0007669"/>
    <property type="project" value="TreeGrafter"/>
</dbReference>
<keyword evidence="14" id="KW-0539">Nucleus</keyword>
<evidence type="ECO:0000256" key="9">
    <source>
        <dbReference type="ARBA" id="ARBA00023125"/>
    </source>
</evidence>
<evidence type="ECO:0000256" key="7">
    <source>
        <dbReference type="ARBA" id="ARBA00022989"/>
    </source>
</evidence>
<dbReference type="GO" id="GO:0000981">
    <property type="term" value="F:DNA-binding transcription factor activity, RNA polymerase II-specific"/>
    <property type="evidence" value="ECO:0007669"/>
    <property type="project" value="TreeGrafter"/>
</dbReference>
<dbReference type="InterPro" id="IPR051381">
    <property type="entry name" value="CREB_ATF_subfamily"/>
</dbReference>
<dbReference type="GO" id="GO:0005789">
    <property type="term" value="C:endoplasmic reticulum membrane"/>
    <property type="evidence" value="ECO:0007669"/>
    <property type="project" value="UniProtKB-SubCell"/>
</dbReference>
<keyword evidence="9" id="KW-0238">DNA-binding</keyword>
<keyword evidence="12" id="KW-0804">Transcription</keyword>
<keyword evidence="10" id="KW-0472">Membrane</keyword>
<evidence type="ECO:0000256" key="12">
    <source>
        <dbReference type="ARBA" id="ARBA00023163"/>
    </source>
</evidence>
<evidence type="ECO:0000256" key="4">
    <source>
        <dbReference type="ARBA" id="ARBA00022692"/>
    </source>
</evidence>
<comment type="similarity">
    <text evidence="2">Belongs to the bZIP family. ATF subfamily.</text>
</comment>
<evidence type="ECO:0000256" key="15">
    <source>
        <dbReference type="SAM" id="MobiDB-lite"/>
    </source>
</evidence>
<keyword evidence="18" id="KW-1185">Reference proteome</keyword>
<organism evidence="17 18">
    <name type="scientific">Hymenochirus boettgeri</name>
    <name type="common">Congo dwarf clawed frog</name>
    <dbReference type="NCBI Taxonomy" id="247094"/>
    <lineage>
        <taxon>Eukaryota</taxon>
        <taxon>Metazoa</taxon>
        <taxon>Chordata</taxon>
        <taxon>Craniata</taxon>
        <taxon>Vertebrata</taxon>
        <taxon>Euteleostomi</taxon>
        <taxon>Amphibia</taxon>
        <taxon>Batrachia</taxon>
        <taxon>Anura</taxon>
        <taxon>Pipoidea</taxon>
        <taxon>Pipidae</taxon>
        <taxon>Pipinae</taxon>
        <taxon>Hymenochirus</taxon>
    </lineage>
</organism>